<evidence type="ECO:0000256" key="6">
    <source>
        <dbReference type="ARBA" id="ARBA00023601"/>
    </source>
</evidence>
<keyword evidence="3" id="KW-0479">Metal-binding</keyword>
<evidence type="ECO:0000313" key="8">
    <source>
        <dbReference type="EMBL" id="AIU70270.1"/>
    </source>
</evidence>
<dbReference type="SUPFAM" id="SSF102114">
    <property type="entry name" value="Radical SAM enzymes"/>
    <property type="match status" value="1"/>
</dbReference>
<dbReference type="GeneID" id="25153368"/>
<dbReference type="UniPathway" id="UPA00782"/>
<feature type="domain" description="Radical SAM core" evidence="7">
    <location>
        <begin position="79"/>
        <end position="307"/>
    </location>
</feature>
<dbReference type="GO" id="GO:0016491">
    <property type="term" value="F:oxidoreductase activity"/>
    <property type="evidence" value="ECO:0007669"/>
    <property type="project" value="InterPro"/>
</dbReference>
<dbReference type="KEGG" id="teu:TEU_07955"/>
<dbReference type="SFLD" id="SFLDS00029">
    <property type="entry name" value="Radical_SAM"/>
    <property type="match status" value="1"/>
</dbReference>
<accession>A0A097QUW4</accession>
<keyword evidence="5" id="KW-0411">Iron-sulfur</keyword>
<dbReference type="HOGENOM" id="CLU_009273_3_1_2"/>
<evidence type="ECO:0000313" key="9">
    <source>
        <dbReference type="Proteomes" id="UP000029980"/>
    </source>
</evidence>
<dbReference type="GO" id="GO:0051536">
    <property type="term" value="F:iron-sulfur cluster binding"/>
    <property type="evidence" value="ECO:0007669"/>
    <property type="project" value="UniProtKB-KW"/>
</dbReference>
<proteinExistence type="inferred from homology"/>
<gene>
    <name evidence="8" type="ORF">TEU_07955</name>
</gene>
<dbReference type="OrthoDB" id="5620at2157"/>
<dbReference type="STRING" id="1505907.TEU_07955"/>
<dbReference type="SFLD" id="SFLDG01067">
    <property type="entry name" value="SPASM/twitch_domain_containing"/>
    <property type="match status" value="1"/>
</dbReference>
<dbReference type="NCBIfam" id="TIGR04085">
    <property type="entry name" value="rSAM_more_4Fe4S"/>
    <property type="match status" value="1"/>
</dbReference>
<protein>
    <recommendedName>
        <fullName evidence="7">Radical SAM core domain-containing protein</fullName>
    </recommendedName>
</protein>
<evidence type="ECO:0000256" key="3">
    <source>
        <dbReference type="ARBA" id="ARBA00022723"/>
    </source>
</evidence>
<dbReference type="InterPro" id="IPR013785">
    <property type="entry name" value="Aldolase_TIM"/>
</dbReference>
<dbReference type="Proteomes" id="UP000029980">
    <property type="component" value="Chromosome"/>
</dbReference>
<dbReference type="SFLD" id="SFLDG01384">
    <property type="entry name" value="thioether_bond_formation_requi"/>
    <property type="match status" value="1"/>
</dbReference>
<evidence type="ECO:0000259" key="7">
    <source>
        <dbReference type="PROSITE" id="PS51918"/>
    </source>
</evidence>
<dbReference type="InterPro" id="IPR023885">
    <property type="entry name" value="4Fe4S-binding_SPASM_dom"/>
</dbReference>
<comment type="cofactor">
    <cofactor evidence="1">
        <name>[4Fe-4S] cluster</name>
        <dbReference type="ChEBI" id="CHEBI:49883"/>
    </cofactor>
</comment>
<dbReference type="InterPro" id="IPR058240">
    <property type="entry name" value="rSAM_sf"/>
</dbReference>
<keyword evidence="2" id="KW-0949">S-adenosyl-L-methionine</keyword>
<dbReference type="PROSITE" id="PS51918">
    <property type="entry name" value="RADICAL_SAM"/>
    <property type="match status" value="1"/>
</dbReference>
<dbReference type="Pfam" id="PF04055">
    <property type="entry name" value="Radical_SAM"/>
    <property type="match status" value="1"/>
</dbReference>
<dbReference type="InterPro" id="IPR007197">
    <property type="entry name" value="rSAM"/>
</dbReference>
<evidence type="ECO:0000256" key="4">
    <source>
        <dbReference type="ARBA" id="ARBA00023004"/>
    </source>
</evidence>
<sequence length="428" mass="50273">MRLNKLVHFIKNDDGYIVINPLIGEIDVIDSELYNMLISANFNLIPQKIFEVLKDKLIIVQDNYNEFYAYENLLKKLKFDVSFQTFTILVTRSCNFECVYCYEHTNQILLQERHMNRRIADEVIEFINRMSYNSKKIKVIFYGGEPLLNINVLTYLMDELESHQGQKITFELITNGYLVKDLWERYKKYFKKFKQIQITLDGPPEIHNKLRPLRGGLPTFETIITGIKLLTDNGVHVALRSNLYLKYIKEYPKLLDELDRYGINKKYLHIGIGFVHPDEIKNYPLISKKFLNLYLQIKRRGFSITLPFYVQRIPCGAITNNSFVIDYNGDIYKCWALVGLKQFKVGTVQKGISEKTHRKFLSLNPLNNSKCRDCPMLMFCGGGCIYNNYLHSGKLDLGFCPFQKYSFREYLQLFIKELGDKYASKKQI</sequence>
<evidence type="ECO:0000256" key="2">
    <source>
        <dbReference type="ARBA" id="ARBA00022691"/>
    </source>
</evidence>
<comment type="similarity">
    <text evidence="6">Belongs to the radical SAM superfamily. Anaerobic sulfatase-maturating enzyme family.</text>
</comment>
<dbReference type="PANTHER" id="PTHR43273:SF3">
    <property type="entry name" value="ANAEROBIC SULFATASE-MATURATING ENZYME HOMOLOG ASLB-RELATED"/>
    <property type="match status" value="1"/>
</dbReference>
<organism evidence="8 9">
    <name type="scientific">Thermococcus eurythermalis</name>
    <dbReference type="NCBI Taxonomy" id="1505907"/>
    <lineage>
        <taxon>Archaea</taxon>
        <taxon>Methanobacteriati</taxon>
        <taxon>Methanobacteriota</taxon>
        <taxon>Thermococci</taxon>
        <taxon>Thermococcales</taxon>
        <taxon>Thermococcaceae</taxon>
        <taxon>Thermococcus</taxon>
    </lineage>
</organism>
<dbReference type="EMBL" id="CP008887">
    <property type="protein sequence ID" value="AIU70270.1"/>
    <property type="molecule type" value="Genomic_DNA"/>
</dbReference>
<dbReference type="GO" id="GO:0046872">
    <property type="term" value="F:metal ion binding"/>
    <property type="evidence" value="ECO:0007669"/>
    <property type="project" value="UniProtKB-KW"/>
</dbReference>
<name>A0A097QUW4_9EURY</name>
<dbReference type="InterPro" id="IPR023867">
    <property type="entry name" value="Sulphatase_maturase_rSAM"/>
</dbReference>
<evidence type="ECO:0000256" key="1">
    <source>
        <dbReference type="ARBA" id="ARBA00001966"/>
    </source>
</evidence>
<reference evidence="8 9" key="1">
    <citation type="journal article" date="2015" name="Int. J. Syst. Evol. Microbiol.">
        <title>Thermococcus eurythermalis sp. nov., a conditional piezophilic hyperthermophilic archaeon with a wide temperature range isolated from an oil-immersed chimney in the Guaymas Basin.</title>
        <authorList>
            <person name="Zhao W."/>
            <person name="Zeng X."/>
            <person name="Xiao X."/>
        </authorList>
    </citation>
    <scope>NUCLEOTIDE SEQUENCE [LARGE SCALE GENOMIC DNA]</scope>
    <source>
        <strain evidence="8 9">A501</strain>
    </source>
</reference>
<evidence type="ECO:0000256" key="5">
    <source>
        <dbReference type="ARBA" id="ARBA00023014"/>
    </source>
</evidence>
<dbReference type="PANTHER" id="PTHR43273">
    <property type="entry name" value="ANAEROBIC SULFATASE-MATURATING ENZYME HOMOLOG ASLB-RELATED"/>
    <property type="match status" value="1"/>
</dbReference>
<dbReference type="CDD" id="cd01335">
    <property type="entry name" value="Radical_SAM"/>
    <property type="match status" value="1"/>
</dbReference>
<dbReference type="SFLD" id="SFLDG01386">
    <property type="entry name" value="main_SPASM_domain-containing"/>
    <property type="match status" value="1"/>
</dbReference>
<dbReference type="Gene3D" id="3.20.20.70">
    <property type="entry name" value="Aldolase class I"/>
    <property type="match status" value="1"/>
</dbReference>
<dbReference type="RefSeq" id="WP_050003243.1">
    <property type="nucleotide sequence ID" value="NZ_CP008887.1"/>
</dbReference>
<dbReference type="AlphaFoldDB" id="A0A097QUW4"/>
<keyword evidence="9" id="KW-1185">Reference proteome</keyword>
<keyword evidence="4" id="KW-0408">Iron</keyword>